<dbReference type="AlphaFoldDB" id="A0A433HFY1"/>
<dbReference type="Gene3D" id="1.10.4080.10">
    <property type="entry name" value="ADP-ribosylation/Crystallin J1"/>
    <property type="match status" value="1"/>
</dbReference>
<feature type="binding site" evidence="1">
    <location>
        <position position="232"/>
    </location>
    <ligand>
        <name>Mg(2+)</name>
        <dbReference type="ChEBI" id="CHEBI:18420"/>
        <label>1</label>
    </ligand>
</feature>
<keyword evidence="1" id="KW-0479">Metal-binding</keyword>
<feature type="binding site" evidence="1">
    <location>
        <position position="34"/>
    </location>
    <ligand>
        <name>Mg(2+)</name>
        <dbReference type="ChEBI" id="CHEBI:18420"/>
        <label>1</label>
    </ligand>
</feature>
<evidence type="ECO:0000313" key="3">
    <source>
        <dbReference type="Proteomes" id="UP000267430"/>
    </source>
</evidence>
<reference evidence="2 3" key="1">
    <citation type="submission" date="2018-12" db="EMBL/GenBank/DDBJ databases">
        <title>Bacillus chawlae sp. nov., Bacillus glennii sp. nov., and Bacillus saganii sp. nov. Isolated from the Vehicle Assembly Building at Kennedy Space Center where the Viking Spacecraft were Assembled.</title>
        <authorList>
            <person name="Seuylemezian A."/>
            <person name="Vaishampayan P."/>
        </authorList>
    </citation>
    <scope>NUCLEOTIDE SEQUENCE [LARGE SCALE GENOMIC DNA]</scope>
    <source>
        <strain evidence="2 3">L5</strain>
    </source>
</reference>
<dbReference type="Pfam" id="PF03747">
    <property type="entry name" value="ADP_ribosyl_GH"/>
    <property type="match status" value="1"/>
</dbReference>
<feature type="binding site" evidence="1">
    <location>
        <position position="229"/>
    </location>
    <ligand>
        <name>Mg(2+)</name>
        <dbReference type="ChEBI" id="CHEBI:18420"/>
        <label>1</label>
    </ligand>
</feature>
<gene>
    <name evidence="2" type="ORF">ELQ35_16570</name>
</gene>
<accession>A0A433HFY1</accession>
<dbReference type="InterPro" id="IPR036705">
    <property type="entry name" value="Ribosyl_crysJ1_sf"/>
</dbReference>
<dbReference type="OrthoDB" id="9814572at2"/>
<sequence length="541" mass="61885">MIGAIIGDIVGSRFEFNNHRSKDFDLFSDDCQATDDTIMSLAVAKAIMETEKIMEPSFGGYDFDSDYYSLLENMTIKFMKEIGCKYPNCGYGGMFGQWVFSENPKPYNSFGNGAAMRISPVGFAARTESEACRLSEIVTGITHNHDEGIKGAEATSVAILMARRGFTKSEIRKKINRNYYSLDFTIDEIRETYQFNETCQETVPQAIVAFLESTSFEDAIRTAISVGGDSDTLTAITGAIAEAYYGVPLEIKEKAFTYLDKELSTIFNQWREFAEDGNSYSKFKVLTKYIGKLSDTENFGDWIFDRKNDGSSEHPIQMPFVNYDELVKMFVDEFYHFSQSHTEYKLTNYGSILEDNGLKWNTRVMRNTEVELLDAQCILALIMRAIRGERFSEGLLHSFFKEGIILKWLKRLKDIDINGSAQEVEGIYFEIGGYGGYDTYRLIFKENSACLITTLWCEAPIEKKYSKEETSKLLDKFNSIHVDYWNSEYIDPCVCDGTQWELAVKYKGQRDTVWEGSNAYPNNWNDLLSCLEIEHEEDEDE</sequence>
<evidence type="ECO:0008006" key="4">
    <source>
        <dbReference type="Google" id="ProtNLM"/>
    </source>
</evidence>
<dbReference type="EMBL" id="RYZZ01000029">
    <property type="protein sequence ID" value="RUQ27199.1"/>
    <property type="molecule type" value="Genomic_DNA"/>
</dbReference>
<dbReference type="Pfam" id="PF20118">
    <property type="entry name" value="DUF6508"/>
    <property type="match status" value="1"/>
</dbReference>
<keyword evidence="1" id="KW-0460">Magnesium</keyword>
<evidence type="ECO:0000256" key="1">
    <source>
        <dbReference type="PIRSR" id="PIRSR605502-1"/>
    </source>
</evidence>
<keyword evidence="3" id="KW-1185">Reference proteome</keyword>
<dbReference type="SUPFAM" id="SSF101478">
    <property type="entry name" value="ADP-ribosylglycohydrolase"/>
    <property type="match status" value="1"/>
</dbReference>
<dbReference type="InterPro" id="IPR050792">
    <property type="entry name" value="ADP-ribosylglycohydrolase"/>
</dbReference>
<proteinExistence type="predicted"/>
<protein>
    <recommendedName>
        <fullName evidence="4">ADP-ribosylglycohydrolase</fullName>
    </recommendedName>
</protein>
<feature type="binding site" evidence="1">
    <location>
        <position position="231"/>
    </location>
    <ligand>
        <name>Mg(2+)</name>
        <dbReference type="ChEBI" id="CHEBI:18420"/>
        <label>1</label>
    </ligand>
</feature>
<feature type="binding site" evidence="1">
    <location>
        <position position="35"/>
    </location>
    <ligand>
        <name>Mg(2+)</name>
        <dbReference type="ChEBI" id="CHEBI:18420"/>
        <label>1</label>
    </ligand>
</feature>
<feature type="binding site" evidence="1">
    <location>
        <position position="36"/>
    </location>
    <ligand>
        <name>Mg(2+)</name>
        <dbReference type="ChEBI" id="CHEBI:18420"/>
        <label>1</label>
    </ligand>
</feature>
<dbReference type="PANTHER" id="PTHR16222">
    <property type="entry name" value="ADP-RIBOSYLGLYCOHYDROLASE"/>
    <property type="match status" value="1"/>
</dbReference>
<comment type="cofactor">
    <cofactor evidence="1">
        <name>Mg(2+)</name>
        <dbReference type="ChEBI" id="CHEBI:18420"/>
    </cofactor>
    <text evidence="1">Binds 2 magnesium ions per subunit.</text>
</comment>
<organism evidence="2 3">
    <name type="scientific">Peribacillus cavernae</name>
    <dbReference type="NCBI Taxonomy" id="1674310"/>
    <lineage>
        <taxon>Bacteria</taxon>
        <taxon>Bacillati</taxon>
        <taxon>Bacillota</taxon>
        <taxon>Bacilli</taxon>
        <taxon>Bacillales</taxon>
        <taxon>Bacillaceae</taxon>
        <taxon>Peribacillus</taxon>
    </lineage>
</organism>
<name>A0A433HFY1_9BACI</name>
<dbReference type="RefSeq" id="WP_126866172.1">
    <property type="nucleotide sequence ID" value="NZ_JAUSTX010000011.1"/>
</dbReference>
<dbReference type="Proteomes" id="UP000267430">
    <property type="component" value="Unassembled WGS sequence"/>
</dbReference>
<dbReference type="PANTHER" id="PTHR16222:SF12">
    <property type="entry name" value="ADP-RIBOSYLGLYCOHYDROLASE-RELATED"/>
    <property type="match status" value="1"/>
</dbReference>
<dbReference type="InterPro" id="IPR045425">
    <property type="entry name" value="DUF6508"/>
</dbReference>
<dbReference type="InterPro" id="IPR005502">
    <property type="entry name" value="Ribosyl_crysJ1"/>
</dbReference>
<comment type="caution">
    <text evidence="2">The sequence shown here is derived from an EMBL/GenBank/DDBJ whole genome shotgun (WGS) entry which is preliminary data.</text>
</comment>
<evidence type="ECO:0000313" key="2">
    <source>
        <dbReference type="EMBL" id="RUQ27199.1"/>
    </source>
</evidence>
<dbReference type="GO" id="GO:0046872">
    <property type="term" value="F:metal ion binding"/>
    <property type="evidence" value="ECO:0007669"/>
    <property type="project" value="UniProtKB-KW"/>
</dbReference>